<proteinExistence type="predicted"/>
<evidence type="ECO:0000256" key="1">
    <source>
        <dbReference type="SAM" id="Phobius"/>
    </source>
</evidence>
<dbReference type="RefSeq" id="WP_223177606.1">
    <property type="nucleotide sequence ID" value="NZ_JAANAS010000042.1"/>
</dbReference>
<keyword evidence="1" id="KW-0472">Membrane</keyword>
<organism evidence="2 3">
    <name type="scientific">Psychroflexus maritimus</name>
    <dbReference type="NCBI Taxonomy" id="2714865"/>
    <lineage>
        <taxon>Bacteria</taxon>
        <taxon>Pseudomonadati</taxon>
        <taxon>Bacteroidota</taxon>
        <taxon>Flavobacteriia</taxon>
        <taxon>Flavobacteriales</taxon>
        <taxon>Flavobacteriaceae</taxon>
        <taxon>Psychroflexus</taxon>
    </lineage>
</organism>
<dbReference type="InterPro" id="IPR036465">
    <property type="entry name" value="vWFA_dom_sf"/>
</dbReference>
<dbReference type="Proteomes" id="UP000643701">
    <property type="component" value="Unassembled WGS sequence"/>
</dbReference>
<gene>
    <name evidence="2" type="ORF">G7034_05950</name>
</gene>
<sequence>MTHQSLLFIFLIIILGFGLSLFQYHKAVFKKDKTALLLFVLRGISYSIIGVLLLQLSIKQRTSEKQLTDLVLAVDNSNSIAQLADTTQVKEWVNSFIEDEKINERFNLVNLQFGNQINTLQELDFLEQETNLGDVFLESKQLIRSKKAPMVLLSDGNTTFGSNPVFESKQAMFHVFPVVLGDTTSYADSKIDQINLNSYAFLNNKFPIEIFVSYQGESDFDTKIQLREKGRIIEEQLVSFSKNQPTKRIMFEVLASEVGVKNFEVRLKPQTNEKQLENNIQEIGIEIIDESTNILIVTSFLHPDLSALKKSIESNQQRKLKILPIEEFSGNLEDVNLVIFYQPKSDFASAFEQVNQAKIPHIVITGTKTNYSFLNRIQNDFTKQINQSKEEYFPSFNTNFSLYQQDDLNFNNFPPLEDTFGSIELKQAANVLLHQKIQGVETEEPMMFFVSQSAPKRAYLLGEQFWRWRAESFLQENKSFQSFDNFMNKWVGYLSLEQKKSRLIVEANSFYKTQRNAKIKATLFDQNYTIDRNSSLYIKFENEEGTTREFPMLFTGSRFEFNLDALEAGDYNYEIFSPEQKLSRTGRFKLIPYSAESQFVNANSKVLKSISKNAKLFTLNDFEVLKRSLLESKTYQLIQKESINLKPLIDWKILFIFLIVSLSLEWFFRKYNGLI</sequence>
<feature type="transmembrane region" description="Helical" evidence="1">
    <location>
        <begin position="36"/>
        <end position="58"/>
    </location>
</feature>
<dbReference type="Gene3D" id="3.40.50.410">
    <property type="entry name" value="von Willebrand factor, type A domain"/>
    <property type="match status" value="1"/>
</dbReference>
<dbReference type="AlphaFoldDB" id="A0A967DZ37"/>
<dbReference type="EMBL" id="JAANAS010000042">
    <property type="protein sequence ID" value="NGZ89793.1"/>
    <property type="molecule type" value="Genomic_DNA"/>
</dbReference>
<accession>A0A967DZ37</accession>
<reference evidence="2" key="1">
    <citation type="submission" date="2020-03" db="EMBL/GenBank/DDBJ databases">
        <title>Psychroflexus Maritimus sp. nov., isolate from marine sediment.</title>
        <authorList>
            <person name="Zhong Y.-L."/>
        </authorList>
    </citation>
    <scope>NUCLEOTIDE SEQUENCE</scope>
    <source>
        <strain evidence="2">C1</strain>
    </source>
</reference>
<evidence type="ECO:0000313" key="2">
    <source>
        <dbReference type="EMBL" id="NGZ89793.1"/>
    </source>
</evidence>
<comment type="caution">
    <text evidence="2">The sequence shown here is derived from an EMBL/GenBank/DDBJ whole genome shotgun (WGS) entry which is preliminary data.</text>
</comment>
<protein>
    <submittedName>
        <fullName evidence="2">VWA domain-containing protein</fullName>
    </submittedName>
</protein>
<feature type="transmembrane region" description="Helical" evidence="1">
    <location>
        <begin position="6"/>
        <end position="24"/>
    </location>
</feature>
<name>A0A967DZ37_9FLAO</name>
<dbReference type="PANTHER" id="PTHR37947">
    <property type="entry name" value="BLL2462 PROTEIN"/>
    <property type="match status" value="1"/>
</dbReference>
<keyword evidence="1" id="KW-0812">Transmembrane</keyword>
<keyword evidence="3" id="KW-1185">Reference proteome</keyword>
<dbReference type="PANTHER" id="PTHR37947:SF1">
    <property type="entry name" value="BLL2462 PROTEIN"/>
    <property type="match status" value="1"/>
</dbReference>
<dbReference type="SUPFAM" id="SSF53300">
    <property type="entry name" value="vWA-like"/>
    <property type="match status" value="1"/>
</dbReference>
<evidence type="ECO:0000313" key="3">
    <source>
        <dbReference type="Proteomes" id="UP000643701"/>
    </source>
</evidence>
<keyword evidence="1" id="KW-1133">Transmembrane helix</keyword>